<accession>A0A9P5WXX2</accession>
<dbReference type="EMBL" id="MU153548">
    <property type="protein sequence ID" value="KAF9439737.1"/>
    <property type="molecule type" value="Genomic_DNA"/>
</dbReference>
<keyword evidence="3" id="KW-1185">Reference proteome</keyword>
<evidence type="ECO:0000313" key="2">
    <source>
        <dbReference type="EMBL" id="KAF9439737.1"/>
    </source>
</evidence>
<proteinExistence type="predicted"/>
<name>A0A9P5WXX2_9AGAR</name>
<gene>
    <name evidence="2" type="ORF">P691DRAFT_785227</name>
</gene>
<feature type="region of interest" description="Disordered" evidence="1">
    <location>
        <begin position="69"/>
        <end position="90"/>
    </location>
</feature>
<evidence type="ECO:0000313" key="3">
    <source>
        <dbReference type="Proteomes" id="UP000807342"/>
    </source>
</evidence>
<protein>
    <submittedName>
        <fullName evidence="2">Uncharacterized protein</fullName>
    </submittedName>
</protein>
<organism evidence="2 3">
    <name type="scientific">Macrolepiota fuliginosa MF-IS2</name>
    <dbReference type="NCBI Taxonomy" id="1400762"/>
    <lineage>
        <taxon>Eukaryota</taxon>
        <taxon>Fungi</taxon>
        <taxon>Dikarya</taxon>
        <taxon>Basidiomycota</taxon>
        <taxon>Agaricomycotina</taxon>
        <taxon>Agaricomycetes</taxon>
        <taxon>Agaricomycetidae</taxon>
        <taxon>Agaricales</taxon>
        <taxon>Agaricineae</taxon>
        <taxon>Agaricaceae</taxon>
        <taxon>Macrolepiota</taxon>
    </lineage>
</organism>
<reference evidence="2" key="1">
    <citation type="submission" date="2020-11" db="EMBL/GenBank/DDBJ databases">
        <authorList>
            <consortium name="DOE Joint Genome Institute"/>
            <person name="Ahrendt S."/>
            <person name="Riley R."/>
            <person name="Andreopoulos W."/>
            <person name="Labutti K."/>
            <person name="Pangilinan J."/>
            <person name="Ruiz-Duenas F.J."/>
            <person name="Barrasa J.M."/>
            <person name="Sanchez-Garcia M."/>
            <person name="Camarero S."/>
            <person name="Miyauchi S."/>
            <person name="Serrano A."/>
            <person name="Linde D."/>
            <person name="Babiker R."/>
            <person name="Drula E."/>
            <person name="Ayuso-Fernandez I."/>
            <person name="Pacheco R."/>
            <person name="Padilla G."/>
            <person name="Ferreira P."/>
            <person name="Barriuso J."/>
            <person name="Kellner H."/>
            <person name="Castanera R."/>
            <person name="Alfaro M."/>
            <person name="Ramirez L."/>
            <person name="Pisabarro A.G."/>
            <person name="Kuo A."/>
            <person name="Tritt A."/>
            <person name="Lipzen A."/>
            <person name="He G."/>
            <person name="Yan M."/>
            <person name="Ng V."/>
            <person name="Cullen D."/>
            <person name="Martin F."/>
            <person name="Rosso M.-N."/>
            <person name="Henrissat B."/>
            <person name="Hibbett D."/>
            <person name="Martinez A.T."/>
            <person name="Grigoriev I.V."/>
        </authorList>
    </citation>
    <scope>NUCLEOTIDE SEQUENCE</scope>
    <source>
        <strain evidence="2">MF-IS2</strain>
    </source>
</reference>
<dbReference type="AlphaFoldDB" id="A0A9P5WXX2"/>
<evidence type="ECO:0000256" key="1">
    <source>
        <dbReference type="SAM" id="MobiDB-lite"/>
    </source>
</evidence>
<feature type="non-terminal residue" evidence="2">
    <location>
        <position position="238"/>
    </location>
</feature>
<sequence>MAEVLRVEEEWRRAEEALRIEAECWLAAEAEEHWLAAEAAACKLEEVAQREQAAEERCKKQRAEKVKKAREQERELGPGLSQRGTSGNAMGRKWPRVVKQMHKGKGKVTSRLTLRGGKQKMGRPDRVCQHCSELGKECLLYSGEHSWVFMCAACHKDRKGCKPIRRNLVTRHVAELQEACHTNELLQELIKTMAGIEATQQEQLQVRQNLNAIWQQGWAGLGDLEGDESDDEYERTDS</sequence>
<comment type="caution">
    <text evidence="2">The sequence shown here is derived from an EMBL/GenBank/DDBJ whole genome shotgun (WGS) entry which is preliminary data.</text>
</comment>
<dbReference type="Proteomes" id="UP000807342">
    <property type="component" value="Unassembled WGS sequence"/>
</dbReference>